<sequence>MAVTFEGLPREVHHNVAFFLPADDYVTLSHVNSSIHEILTDDYLWSIVLRTNFPLWVPFPFVRGQTKESMCPIAHAIRLIRNMNLTANGDENDIPFPMEGISDVRLVYFGERTLCIATKSAGFRLLLMHRFMYWKLKMQLSLLGDYWWQYPDQRMGQAWDNMGEEERYLGLGDDVVARAFRWDQSWRQEIAMPSRRQFRPPSRIPVVINQMCRIFHHSPFDYNCDPINSLICLSSIQLDRTILVRLYEDDFFINQFEARWAHLASLAWSRASACPLVYHGQFKEYKDEFPKEFCVVLRRHPVKIRTIHGEKMPSIKLSVQTGINEEAAKRFFFLDISDKKKLLARADLSIIFPAIIIVKLGHDEVTRTEPSMIFEIQSIYPEFIISGTCTSRKWHMAGSLEGVVEKFG</sequence>
<evidence type="ECO:0000313" key="2">
    <source>
        <dbReference type="EMBL" id="CAD9324545.1"/>
    </source>
</evidence>
<dbReference type="Pfam" id="PF00646">
    <property type="entry name" value="F-box"/>
    <property type="match status" value="1"/>
</dbReference>
<evidence type="ECO:0000259" key="1">
    <source>
        <dbReference type="PROSITE" id="PS50181"/>
    </source>
</evidence>
<dbReference type="PROSITE" id="PS50181">
    <property type="entry name" value="FBOX"/>
    <property type="match status" value="1"/>
</dbReference>
<dbReference type="EMBL" id="HBGN01012742">
    <property type="protein sequence ID" value="CAD9324545.1"/>
    <property type="molecule type" value="Transcribed_RNA"/>
</dbReference>
<dbReference type="InterPro" id="IPR001810">
    <property type="entry name" value="F-box_dom"/>
</dbReference>
<dbReference type="InterPro" id="IPR036047">
    <property type="entry name" value="F-box-like_dom_sf"/>
</dbReference>
<reference evidence="2" key="1">
    <citation type="submission" date="2021-01" db="EMBL/GenBank/DDBJ databases">
        <authorList>
            <person name="Corre E."/>
            <person name="Pelletier E."/>
            <person name="Niang G."/>
            <person name="Scheremetjew M."/>
            <person name="Finn R."/>
            <person name="Kale V."/>
            <person name="Holt S."/>
            <person name="Cochrane G."/>
            <person name="Meng A."/>
            <person name="Brown T."/>
            <person name="Cohen L."/>
        </authorList>
    </citation>
    <scope>NUCLEOTIDE SEQUENCE</scope>
    <source>
        <strain evidence="2">Pop2</strain>
    </source>
</reference>
<dbReference type="SUPFAM" id="SSF81383">
    <property type="entry name" value="F-box domain"/>
    <property type="match status" value="1"/>
</dbReference>
<organism evidence="2">
    <name type="scientific">Ditylum brightwellii</name>
    <dbReference type="NCBI Taxonomy" id="49249"/>
    <lineage>
        <taxon>Eukaryota</taxon>
        <taxon>Sar</taxon>
        <taxon>Stramenopiles</taxon>
        <taxon>Ochrophyta</taxon>
        <taxon>Bacillariophyta</taxon>
        <taxon>Mediophyceae</taxon>
        <taxon>Lithodesmiophycidae</taxon>
        <taxon>Lithodesmiales</taxon>
        <taxon>Lithodesmiaceae</taxon>
        <taxon>Ditylum</taxon>
    </lineage>
</organism>
<protein>
    <recommendedName>
        <fullName evidence="1">F-box domain-containing protein</fullName>
    </recommendedName>
</protein>
<name>A0A7S1Z040_9STRA</name>
<gene>
    <name evidence="2" type="ORF">DBRI1063_LOCUS8126</name>
</gene>
<proteinExistence type="predicted"/>
<dbReference type="AlphaFoldDB" id="A0A7S1Z040"/>
<feature type="domain" description="F-box" evidence="1">
    <location>
        <begin position="2"/>
        <end position="48"/>
    </location>
</feature>
<accession>A0A7S1Z040</accession>